<sequence length="1137" mass="122712">MTRRLWIWLLVAAATLLGPAAYAQNTTGTITGRATDPTGAVVPNAKVAITNTGTGATRTVTTDGSGDYTATLLLPGTYTVSISASGFKTDERKGVGLEIDQTVRVNAALQLGEMSEKVEVDATALTLDTDTSSIGQVIERKQINDLPLNGRNFVNLLFLEPGAVTTGGEQSTYRYGVGDAISIGGGVSASNSFTLDGTTITDTAYDTPAFAISLDAVQEFKMQEKNYSAEYGFGSNQVNFSTRAGTNSLHGSVFEFIRNTAVDARDWFNVKPQPVAPLKQNQFGYSLGGPIRIPHIYNGKDRTFFFANYEGLRIRTQQTITGNMPQPAELTGVFQTSTFTSNATATIVDPLTGLPFPTNSNGAYVIPQSRISRLGQLAASKLFATPNVTGNAAYNYITNSPSTVNEDQQTYRIDQVLGSKDSMFVRGTYASVFVVQPAITKYTSQQQNQQTRNYQITETHIFTPNFVNQARIGYLEAQVLRLGYVVDPTDASSLGLVNNFKMVDADYPVISLGIGLSQTAAGSATQTLSTVGGPANLPTGSLQPAWDLSDSVSYTHGKHTLSFGFTYRDVVLDRQSTVNPLGNYSFSGILSHNEIADLLLGNPASTTIAQPGPISNVLTGNSVHLHFKMMAPYIADDWKVSDKLTLNLGMRYDFQTIPYEEQNHLAWFNPSGAGGLYMANQSVVTNYGGTLYTYNGMRGPGPAQKNVLAPRIGFAFRPFTNRGLVVRGGYGIYYDQFETNEFVSSTAVYPFAPTYSYVSTPGGTIYETDTMFPATSLAGVTTATFANSLLQIAAPKKLNPYAQQFSFGVEQQLGPKMVASVEYVGDTGTHLNIRTNANQPTQCLLANGCDPTLAANQSVAGRLPRRSYKNFGQMIIEDWSGFSNYNAMNVKVQRRSHDLTGTIAYTWSKMLDIKSAAAAVTGDAGGPYGFQNFFCRQCDYARSDYDVGNRIAANFVYNLPFGQGEHFGGTVGHGMNLLIGGWQLNAIGSVQGGFPFSMSATDACNGCNEANGERANLVGNPFPAGFVKNVNHWFSQTAFAEPAAGFFGNSSRNVIRGPGIQSLDMSAFKTLHFEHLEVSLRFESFNVLNHPQFSDPNSSVTVMQGGTIPSNYTLGTITSTNGKVPHRENQGGVRITF</sequence>
<dbReference type="EMBL" id="FNVA01000001">
    <property type="protein sequence ID" value="SEF75223.1"/>
    <property type="molecule type" value="Genomic_DNA"/>
</dbReference>
<feature type="chain" id="PRO_5009286234" evidence="4">
    <location>
        <begin position="24"/>
        <end position="1137"/>
    </location>
</feature>
<gene>
    <name evidence="6" type="ORF">SAMN05421819_1057</name>
</gene>
<evidence type="ECO:0000313" key="7">
    <source>
        <dbReference type="Proteomes" id="UP000236728"/>
    </source>
</evidence>
<evidence type="ECO:0000259" key="5">
    <source>
        <dbReference type="Pfam" id="PF25183"/>
    </source>
</evidence>
<dbReference type="OrthoDB" id="97893at2"/>
<dbReference type="Pfam" id="PF25183">
    <property type="entry name" value="OMP_b-brl_4"/>
    <property type="match status" value="1"/>
</dbReference>
<keyword evidence="2" id="KW-0472">Membrane</keyword>
<evidence type="ECO:0000256" key="4">
    <source>
        <dbReference type="SAM" id="SignalP"/>
    </source>
</evidence>
<dbReference type="InterPro" id="IPR008969">
    <property type="entry name" value="CarboxyPept-like_regulatory"/>
</dbReference>
<protein>
    <submittedName>
        <fullName evidence="6">Carboxypeptidase regulatory-like domain-containing protein</fullName>
    </submittedName>
</protein>
<keyword evidence="6" id="KW-0645">Protease</keyword>
<dbReference type="GO" id="GO:0009279">
    <property type="term" value="C:cell outer membrane"/>
    <property type="evidence" value="ECO:0007669"/>
    <property type="project" value="UniProtKB-SubCell"/>
</dbReference>
<dbReference type="Gene3D" id="2.40.170.20">
    <property type="entry name" value="TonB-dependent receptor, beta-barrel domain"/>
    <property type="match status" value="1"/>
</dbReference>
<dbReference type="Gene3D" id="2.60.40.1120">
    <property type="entry name" value="Carboxypeptidase-like, regulatory domain"/>
    <property type="match status" value="1"/>
</dbReference>
<dbReference type="SUPFAM" id="SSF49464">
    <property type="entry name" value="Carboxypeptidase regulatory domain-like"/>
    <property type="match status" value="1"/>
</dbReference>
<keyword evidence="3" id="KW-0998">Cell outer membrane</keyword>
<keyword evidence="6" id="KW-0121">Carboxypeptidase</keyword>
<dbReference type="Proteomes" id="UP000236728">
    <property type="component" value="Unassembled WGS sequence"/>
</dbReference>
<dbReference type="GO" id="GO:0004180">
    <property type="term" value="F:carboxypeptidase activity"/>
    <property type="evidence" value="ECO:0007669"/>
    <property type="project" value="UniProtKB-KW"/>
</dbReference>
<keyword evidence="7" id="KW-1185">Reference proteome</keyword>
<evidence type="ECO:0000256" key="2">
    <source>
        <dbReference type="ARBA" id="ARBA00023136"/>
    </source>
</evidence>
<reference evidence="6 7" key="1">
    <citation type="submission" date="2016-10" db="EMBL/GenBank/DDBJ databases">
        <authorList>
            <person name="de Groot N.N."/>
        </authorList>
    </citation>
    <scope>NUCLEOTIDE SEQUENCE [LARGE SCALE GENOMIC DNA]</scope>
    <source>
        <strain evidence="6 7">DSM 22489</strain>
    </source>
</reference>
<dbReference type="RefSeq" id="WP_160114999.1">
    <property type="nucleotide sequence ID" value="NZ_FNVA01000001.1"/>
</dbReference>
<evidence type="ECO:0000256" key="3">
    <source>
        <dbReference type="ARBA" id="ARBA00023237"/>
    </source>
</evidence>
<organism evidence="6 7">
    <name type="scientific">Bryocella elongata</name>
    <dbReference type="NCBI Taxonomy" id="863522"/>
    <lineage>
        <taxon>Bacteria</taxon>
        <taxon>Pseudomonadati</taxon>
        <taxon>Acidobacteriota</taxon>
        <taxon>Terriglobia</taxon>
        <taxon>Terriglobales</taxon>
        <taxon>Acidobacteriaceae</taxon>
        <taxon>Bryocella</taxon>
    </lineage>
</organism>
<evidence type="ECO:0000313" key="6">
    <source>
        <dbReference type="EMBL" id="SEF75223.1"/>
    </source>
</evidence>
<dbReference type="InterPro" id="IPR036942">
    <property type="entry name" value="Beta-barrel_TonB_sf"/>
</dbReference>
<dbReference type="SUPFAM" id="SSF56935">
    <property type="entry name" value="Porins"/>
    <property type="match status" value="1"/>
</dbReference>
<proteinExistence type="predicted"/>
<dbReference type="InterPro" id="IPR057601">
    <property type="entry name" value="Oar-like_b-barrel"/>
</dbReference>
<dbReference type="AlphaFoldDB" id="A0A1H5UJI0"/>
<feature type="signal peptide" evidence="4">
    <location>
        <begin position="1"/>
        <end position="23"/>
    </location>
</feature>
<comment type="subcellular location">
    <subcellularLocation>
        <location evidence="1">Cell outer membrane</location>
    </subcellularLocation>
</comment>
<name>A0A1H5UJI0_9BACT</name>
<feature type="domain" description="TonB-dependent transporter Oar-like beta-barrel" evidence="5">
    <location>
        <begin position="241"/>
        <end position="1129"/>
    </location>
</feature>
<evidence type="ECO:0000256" key="1">
    <source>
        <dbReference type="ARBA" id="ARBA00004442"/>
    </source>
</evidence>
<keyword evidence="6" id="KW-0378">Hydrolase</keyword>
<accession>A0A1H5UJI0</accession>
<keyword evidence="4" id="KW-0732">Signal</keyword>
<dbReference type="Pfam" id="PF13620">
    <property type="entry name" value="CarboxypepD_reg"/>
    <property type="match status" value="1"/>
</dbReference>